<accession>A0A183H4W8</accession>
<protein>
    <submittedName>
        <fullName evidence="4">G_PROTEIN_RECEP_F1_2 domain-containing protein</fullName>
    </submittedName>
</protein>
<evidence type="ECO:0000256" key="1">
    <source>
        <dbReference type="SAM" id="Phobius"/>
    </source>
</evidence>
<keyword evidence="1" id="KW-0472">Membrane</keyword>
<organism evidence="4">
    <name type="scientific">Onchocerca flexuosa</name>
    <dbReference type="NCBI Taxonomy" id="387005"/>
    <lineage>
        <taxon>Eukaryota</taxon>
        <taxon>Metazoa</taxon>
        <taxon>Ecdysozoa</taxon>
        <taxon>Nematoda</taxon>
        <taxon>Chromadorea</taxon>
        <taxon>Rhabditida</taxon>
        <taxon>Spirurina</taxon>
        <taxon>Spiruromorpha</taxon>
        <taxon>Filarioidea</taxon>
        <taxon>Onchocercidae</taxon>
        <taxon>Onchocerca</taxon>
    </lineage>
</organism>
<sequence>MFSHSSLHFYIFNHYAPVLLVILALFSLDSNMSWSMVTASRSLQKNSLVAIRNSKAVTLWSLILVIAPATFSMILFATVITIYVKRCKSKPRRVGSDAGTDF</sequence>
<dbReference type="STRING" id="387005.A0A183H4W8"/>
<evidence type="ECO:0000313" key="2">
    <source>
        <dbReference type="EMBL" id="OZC10748.1"/>
    </source>
</evidence>
<dbReference type="AlphaFoldDB" id="A0A183H4W8"/>
<evidence type="ECO:0000313" key="4">
    <source>
        <dbReference type="WBParaSite" id="OFLC_0000252701-mRNA-1"/>
    </source>
</evidence>
<feature type="transmembrane region" description="Helical" evidence="1">
    <location>
        <begin position="7"/>
        <end position="28"/>
    </location>
</feature>
<dbReference type="WBParaSite" id="OFLC_0000252701-mRNA-1">
    <property type="protein sequence ID" value="OFLC_0000252701-mRNA-1"/>
    <property type="gene ID" value="OFLC_0000252701"/>
</dbReference>
<keyword evidence="1" id="KW-1133">Transmembrane helix</keyword>
<evidence type="ECO:0000313" key="3">
    <source>
        <dbReference type="Proteomes" id="UP000242913"/>
    </source>
</evidence>
<reference evidence="2 3" key="1">
    <citation type="submission" date="2015-12" db="EMBL/GenBank/DDBJ databases">
        <title>Draft genome of the nematode, Onchocerca flexuosa.</title>
        <authorList>
            <person name="Mitreva M."/>
        </authorList>
    </citation>
    <scope>NUCLEOTIDE SEQUENCE [LARGE SCALE GENOMIC DNA]</scope>
    <source>
        <strain evidence="2">Red Deer</strain>
    </source>
</reference>
<name>A0A183H4W8_9BILA</name>
<dbReference type="Proteomes" id="UP000242913">
    <property type="component" value="Unassembled WGS sequence"/>
</dbReference>
<keyword evidence="1" id="KW-0812">Transmembrane</keyword>
<keyword evidence="3" id="KW-1185">Reference proteome</keyword>
<reference evidence="4" key="2">
    <citation type="submission" date="2016-06" db="UniProtKB">
        <authorList>
            <consortium name="WormBaseParasite"/>
        </authorList>
    </citation>
    <scope>IDENTIFICATION</scope>
</reference>
<dbReference type="EMBL" id="KZ269984">
    <property type="protein sequence ID" value="OZC10748.1"/>
    <property type="molecule type" value="Genomic_DNA"/>
</dbReference>
<feature type="transmembrane region" description="Helical" evidence="1">
    <location>
        <begin position="59"/>
        <end position="84"/>
    </location>
</feature>
<proteinExistence type="predicted"/>
<gene>
    <name evidence="2" type="ORF">X798_02171</name>
</gene>